<keyword evidence="6" id="KW-0548">Nucleotidyltransferase</keyword>
<dbReference type="Proteomes" id="UP001156940">
    <property type="component" value="Unassembled WGS sequence"/>
</dbReference>
<dbReference type="NCBIfam" id="TIGR00254">
    <property type="entry name" value="GGDEF"/>
    <property type="match status" value="1"/>
</dbReference>
<keyword evidence="3" id="KW-0472">Membrane</keyword>
<feature type="transmembrane region" description="Helical" evidence="3">
    <location>
        <begin position="404"/>
        <end position="422"/>
    </location>
</feature>
<protein>
    <recommendedName>
        <fullName evidence="1">diguanylate cyclase</fullName>
        <ecNumber evidence="1">2.7.7.65</ecNumber>
    </recommendedName>
</protein>
<dbReference type="PANTHER" id="PTHR45138:SF9">
    <property type="entry name" value="DIGUANYLATE CYCLASE DGCM-RELATED"/>
    <property type="match status" value="1"/>
</dbReference>
<keyword evidence="3" id="KW-1133">Transmembrane helix</keyword>
<dbReference type="InterPro" id="IPR000160">
    <property type="entry name" value="GGDEF_dom"/>
</dbReference>
<dbReference type="Pfam" id="PF00990">
    <property type="entry name" value="GGDEF"/>
    <property type="match status" value="1"/>
</dbReference>
<name>A0ABT6J3T3_9GAMM</name>
<dbReference type="GO" id="GO:0052621">
    <property type="term" value="F:diguanylate cyclase activity"/>
    <property type="evidence" value="ECO:0007669"/>
    <property type="project" value="UniProtKB-EC"/>
</dbReference>
<dbReference type="Gene3D" id="3.30.70.270">
    <property type="match status" value="1"/>
</dbReference>
<dbReference type="InterPro" id="IPR050469">
    <property type="entry name" value="Diguanylate_Cyclase"/>
</dbReference>
<evidence type="ECO:0000313" key="6">
    <source>
        <dbReference type="EMBL" id="MDH5821434.1"/>
    </source>
</evidence>
<dbReference type="EC" id="2.7.7.65" evidence="1"/>
<comment type="caution">
    <text evidence="6">The sequence shown here is derived from an EMBL/GenBank/DDBJ whole genome shotgun (WGS) entry which is preliminary data.</text>
</comment>
<evidence type="ECO:0000256" key="1">
    <source>
        <dbReference type="ARBA" id="ARBA00012528"/>
    </source>
</evidence>
<dbReference type="EMBL" id="JARXRM010000008">
    <property type="protein sequence ID" value="MDH5821434.1"/>
    <property type="molecule type" value="Genomic_DNA"/>
</dbReference>
<feature type="domain" description="GGDEF" evidence="5">
    <location>
        <begin position="471"/>
        <end position="611"/>
    </location>
</feature>
<evidence type="ECO:0000313" key="7">
    <source>
        <dbReference type="Proteomes" id="UP001156940"/>
    </source>
</evidence>
<evidence type="ECO:0000256" key="3">
    <source>
        <dbReference type="SAM" id="Phobius"/>
    </source>
</evidence>
<dbReference type="SMART" id="SM00267">
    <property type="entry name" value="GGDEF"/>
    <property type="match status" value="1"/>
</dbReference>
<proteinExistence type="predicted"/>
<keyword evidence="4" id="KW-0732">Signal</keyword>
<evidence type="ECO:0000256" key="4">
    <source>
        <dbReference type="SAM" id="SignalP"/>
    </source>
</evidence>
<feature type="signal peptide" evidence="4">
    <location>
        <begin position="1"/>
        <end position="31"/>
    </location>
</feature>
<dbReference type="InterPro" id="IPR029787">
    <property type="entry name" value="Nucleotide_cyclase"/>
</dbReference>
<dbReference type="PANTHER" id="PTHR45138">
    <property type="entry name" value="REGULATORY COMPONENTS OF SENSORY TRANSDUCTION SYSTEM"/>
    <property type="match status" value="1"/>
</dbReference>
<keyword evidence="6" id="KW-0808">Transferase</keyword>
<dbReference type="InterPro" id="IPR043128">
    <property type="entry name" value="Rev_trsase/Diguanyl_cyclase"/>
</dbReference>
<organism evidence="6 7">
    <name type="scientific">Luteimonas endophytica</name>
    <dbReference type="NCBI Taxonomy" id="3042023"/>
    <lineage>
        <taxon>Bacteria</taxon>
        <taxon>Pseudomonadati</taxon>
        <taxon>Pseudomonadota</taxon>
        <taxon>Gammaproteobacteria</taxon>
        <taxon>Lysobacterales</taxon>
        <taxon>Lysobacteraceae</taxon>
        <taxon>Luteimonas</taxon>
    </lineage>
</organism>
<accession>A0ABT6J3T3</accession>
<gene>
    <name evidence="6" type="ORF">QFW77_00295</name>
</gene>
<evidence type="ECO:0000256" key="2">
    <source>
        <dbReference type="ARBA" id="ARBA00034247"/>
    </source>
</evidence>
<dbReference type="SUPFAM" id="SSF55073">
    <property type="entry name" value="Nucleotide cyclase"/>
    <property type="match status" value="1"/>
</dbReference>
<sequence length="664" mass="70068">MHASRSRRLLPPALAAAACAALLCLQPAATAPRPAPDPPGTDVEAAVARCLAMRRTEPRTAIAAAEAILAVPGLQPEAEIKALACLGMAAAIAGDAERANDAAARIGHQLDAYATTPEFALRALSNAGAILHMTGEVHGALEYYVRAWEAARDDEAGVAQVVALTNIGTIHSGELGAYEAADGYFRQALALSAQAGREDPILDYNHALNLIRMGRDGEALEALELAAERGRRLDQGMVALRADAERLALLALLARREPGAGALARLEAIAAEQAALPDPAGEALTRIRLAELALRAGDAEAALRQAGAAEALAAGPGFRAERIAALETLIAAHRALQRPERALEAAERLRLLEVSTLKSQNLAALAGLQARLQDAGRDRELEALREHDQQQAQALDQSRTLRNWAVASLALLALAMVAFALYQRRVNRRLRHLGAVDALTGLLNRGAASRRLDQALGDANAPQAEAGADIRRGTVFLIDVDRFKQINDRHGHSAGDAALVEVAARLERACRPNDLVARWGGEEFLVACFGLDQRGADAVAERLRAAVAETPLQLADGAAARLTVSIGFACWPFFPVRGASGSDWQQAVSLADRALYAAKRSGRDAWVGLCGRPGRDAAIPAVAADPERFIALGDVAAVSSRPEVRWADEAVEPPATAPATPQRA</sequence>
<evidence type="ECO:0000259" key="5">
    <source>
        <dbReference type="PROSITE" id="PS50887"/>
    </source>
</evidence>
<dbReference type="SUPFAM" id="SSF48452">
    <property type="entry name" value="TPR-like"/>
    <property type="match status" value="1"/>
</dbReference>
<keyword evidence="3" id="KW-0812">Transmembrane</keyword>
<dbReference type="RefSeq" id="WP_280572133.1">
    <property type="nucleotide sequence ID" value="NZ_JARXRM010000008.1"/>
</dbReference>
<keyword evidence="7" id="KW-1185">Reference proteome</keyword>
<reference evidence="6 7" key="1">
    <citation type="submission" date="2023-04" db="EMBL/GenBank/DDBJ databases">
        <title>Luteimonas endophyticus RD2P54.</title>
        <authorList>
            <person name="Sun J.-Q."/>
        </authorList>
    </citation>
    <scope>NUCLEOTIDE SEQUENCE [LARGE SCALE GENOMIC DNA]</scope>
    <source>
        <strain evidence="6 7">RD2P54</strain>
    </source>
</reference>
<feature type="chain" id="PRO_5045328955" description="diguanylate cyclase" evidence="4">
    <location>
        <begin position="32"/>
        <end position="664"/>
    </location>
</feature>
<dbReference type="CDD" id="cd01949">
    <property type="entry name" value="GGDEF"/>
    <property type="match status" value="1"/>
</dbReference>
<dbReference type="PROSITE" id="PS51257">
    <property type="entry name" value="PROKAR_LIPOPROTEIN"/>
    <property type="match status" value="1"/>
</dbReference>
<dbReference type="Gene3D" id="1.25.40.10">
    <property type="entry name" value="Tetratricopeptide repeat domain"/>
    <property type="match status" value="1"/>
</dbReference>
<dbReference type="PROSITE" id="PS50887">
    <property type="entry name" value="GGDEF"/>
    <property type="match status" value="1"/>
</dbReference>
<comment type="catalytic activity">
    <reaction evidence="2">
        <text>2 GTP = 3',3'-c-di-GMP + 2 diphosphate</text>
        <dbReference type="Rhea" id="RHEA:24898"/>
        <dbReference type="ChEBI" id="CHEBI:33019"/>
        <dbReference type="ChEBI" id="CHEBI:37565"/>
        <dbReference type="ChEBI" id="CHEBI:58805"/>
        <dbReference type="EC" id="2.7.7.65"/>
    </reaction>
</comment>
<dbReference type="InterPro" id="IPR011990">
    <property type="entry name" value="TPR-like_helical_dom_sf"/>
</dbReference>